<protein>
    <submittedName>
        <fullName evidence="2">BQ5605_C011g06613 protein</fullName>
    </submittedName>
</protein>
<feature type="region of interest" description="Disordered" evidence="1">
    <location>
        <begin position="158"/>
        <end position="195"/>
    </location>
</feature>
<feature type="compositionally biased region" description="Low complexity" evidence="1">
    <location>
        <begin position="170"/>
        <end position="182"/>
    </location>
</feature>
<organism evidence="2 3">
    <name type="scientific">Microbotryum silenes-dioicae</name>
    <dbReference type="NCBI Taxonomy" id="796604"/>
    <lineage>
        <taxon>Eukaryota</taxon>
        <taxon>Fungi</taxon>
        <taxon>Dikarya</taxon>
        <taxon>Basidiomycota</taxon>
        <taxon>Pucciniomycotina</taxon>
        <taxon>Microbotryomycetes</taxon>
        <taxon>Microbotryales</taxon>
        <taxon>Microbotryaceae</taxon>
        <taxon>Microbotryum</taxon>
    </lineage>
</organism>
<evidence type="ECO:0000313" key="3">
    <source>
        <dbReference type="Proteomes" id="UP000249464"/>
    </source>
</evidence>
<accession>A0A2X0LPK9</accession>
<evidence type="ECO:0000256" key="1">
    <source>
        <dbReference type="SAM" id="MobiDB-lite"/>
    </source>
</evidence>
<dbReference type="AlphaFoldDB" id="A0A2X0LPK9"/>
<sequence>MNKSSLLSLATSSSASPTINAGNTVPQIGPTTTRSKQGPTVQPVEDPNESDDESFTIDPSLEDIMLEEERAPDPANFSDNIGDESDSSLEEEASAHVAVIAYGPAEASSVTSNLVVSKSSHLAPPSIMDDDSEIVISGATAQPKGQALQSSIAGRSLLRPHSKGDHAKRTPSSSSSITTSSTLATGPKDLFAPYDGAHNTKSIVQEFSKPKRQRHRSDLTDQEKKVAGLWFQKMFLENILDGQGIWRSKRSLYDQSETFADEYNKSGRTRIEWSTKIADLAWIATNSGNCVLNIIKRAVLKCTYKAYGLDPERLPAAAAEKATLYLENTRWAAKELRCGAGARGPNLDQCTFEPEEDLQNDLLYEILVQIVAGNMRDRSAALQWPERGLDPSNEDHRELAFALVTHA</sequence>
<proteinExistence type="predicted"/>
<dbReference type="EMBL" id="FQNC01000011">
    <property type="protein sequence ID" value="SGY12809.1"/>
    <property type="molecule type" value="Genomic_DNA"/>
</dbReference>
<evidence type="ECO:0000313" key="2">
    <source>
        <dbReference type="EMBL" id="SGY12809.1"/>
    </source>
</evidence>
<feature type="compositionally biased region" description="Low complexity" evidence="1">
    <location>
        <begin position="1"/>
        <end position="16"/>
    </location>
</feature>
<keyword evidence="3" id="KW-1185">Reference proteome</keyword>
<gene>
    <name evidence="2" type="primary">BQ5605_C011g06613</name>
    <name evidence="2" type="ORF">BQ5605_C011G06613</name>
</gene>
<dbReference type="Proteomes" id="UP000249464">
    <property type="component" value="Unassembled WGS sequence"/>
</dbReference>
<feature type="compositionally biased region" description="Acidic residues" evidence="1">
    <location>
        <begin position="81"/>
        <end position="92"/>
    </location>
</feature>
<feature type="compositionally biased region" description="Polar residues" evidence="1">
    <location>
        <begin position="17"/>
        <end position="40"/>
    </location>
</feature>
<name>A0A2X0LPK9_9BASI</name>
<reference evidence="2 3" key="1">
    <citation type="submission" date="2016-11" db="EMBL/GenBank/DDBJ databases">
        <authorList>
            <person name="Jaros S."/>
            <person name="Januszkiewicz K."/>
            <person name="Wedrychowicz H."/>
        </authorList>
    </citation>
    <scope>NUCLEOTIDE SEQUENCE [LARGE SCALE GENOMIC DNA]</scope>
</reference>
<feature type="compositionally biased region" description="Acidic residues" evidence="1">
    <location>
        <begin position="46"/>
        <end position="66"/>
    </location>
</feature>
<feature type="region of interest" description="Disordered" evidence="1">
    <location>
        <begin position="1"/>
        <end position="92"/>
    </location>
</feature>